<organism evidence="1">
    <name type="scientific">Bacillus thuringiensis DB27</name>
    <dbReference type="NCBI Taxonomy" id="1431339"/>
    <lineage>
        <taxon>Bacteria</taxon>
        <taxon>Bacillati</taxon>
        <taxon>Bacillota</taxon>
        <taxon>Bacilli</taxon>
        <taxon>Bacillales</taxon>
        <taxon>Bacillaceae</taxon>
        <taxon>Bacillus</taxon>
        <taxon>Bacillus cereus group</taxon>
    </lineage>
</organism>
<reference evidence="1" key="2">
    <citation type="submission" date="2014-01" db="EMBL/GenBank/DDBJ databases">
        <authorList>
            <person name="Aslett M."/>
        </authorList>
    </citation>
    <scope>NUCLEOTIDE SEQUENCE [LARGE SCALE GENOMIC DNA]</scope>
    <source>
        <strain evidence="1">DB27</strain>
    </source>
</reference>
<reference evidence="1" key="1">
    <citation type="submission" date="2014-01" db="EMBL/GenBank/DDBJ databases">
        <title>Draft genome sequence of highly nematicidal Bacillus thuringiensis DB27.</title>
        <authorList>
            <person name="Iatsenko I."/>
            <person name="Pickard D."/>
            <person name="Corton C."/>
            <person name="Dougan G."/>
            <person name="Sommer R.J."/>
        </authorList>
    </citation>
    <scope>NUCLEOTIDE SEQUENCE [LARGE SCALE GENOMIC DNA]</scope>
    <source>
        <strain evidence="1">DB27</strain>
    </source>
</reference>
<evidence type="ECO:0000313" key="1">
    <source>
        <dbReference type="EMBL" id="CDN35554.1"/>
    </source>
</evidence>
<dbReference type="Proteomes" id="UP000030682">
    <property type="component" value="Unassembled WGS sequence"/>
</dbReference>
<dbReference type="EMBL" id="HG810017">
    <property type="protein sequence ID" value="CDN35554.1"/>
    <property type="molecule type" value="Genomic_DNA"/>
</dbReference>
<accession>W8Y276</accession>
<gene>
    <name evidence="1" type="ORF">BTDB27_001896</name>
</gene>
<dbReference type="HOGENOM" id="CLU_679086_0_0_9"/>
<dbReference type="RefSeq" id="WP_030025465.1">
    <property type="nucleotide sequence ID" value="NZ_HG810017.1"/>
</dbReference>
<dbReference type="AlphaFoldDB" id="W8Y276"/>
<name>W8Y276_BACTU</name>
<protein>
    <submittedName>
        <fullName evidence="1">Uncharacterized protein</fullName>
    </submittedName>
</protein>
<sequence length="405" mass="46847">MTIALLQQTFNKRVKGPNARKKLFAISDYLLEHYNIEISINEQIETYIIQIMELIRNNPENENDLIDDLLNILNDRYSNGEPYFFSALSTTLDAVTLHNYLVRLFGNNQLSYEAFDFEMANHTYDSIEKTVYIKLRYTQWYINNVTTEREREMHSGSIALHFDLTNKLCMSSHIGYSKVFLDLTTYICSNLENFSIKPAYLQNEAKTMKNARISPYAPITLLSVYLIFKEIENIGFIVDSVDSLNFHNENAPRVKNARLGGNDLLDDPDVITKIHSGDKITRFTISIKKIYTNSGIERVVTTKLTINFSGVLKFNFGESEFHEEVMKKVCLDLYQGIINLWKSDDTVENSEKLIQERIMNSTRYTNALFAGVMAQVKENLLEVFTSDTASQTKIISYFREKYNLN</sequence>
<proteinExistence type="predicted"/>